<dbReference type="CDD" id="cd00075">
    <property type="entry name" value="HATPase"/>
    <property type="match status" value="1"/>
</dbReference>
<dbReference type="InterPro" id="IPR005467">
    <property type="entry name" value="His_kinase_dom"/>
</dbReference>
<dbReference type="InterPro" id="IPR004358">
    <property type="entry name" value="Sig_transdc_His_kin-like_C"/>
</dbReference>
<dbReference type="SUPFAM" id="SSF55785">
    <property type="entry name" value="PYP-like sensor domain (PAS domain)"/>
    <property type="match status" value="1"/>
</dbReference>
<dbReference type="InterPro" id="IPR003661">
    <property type="entry name" value="HisK_dim/P_dom"/>
</dbReference>
<evidence type="ECO:0000259" key="6">
    <source>
        <dbReference type="PROSITE" id="PS50109"/>
    </source>
</evidence>
<proteinExistence type="predicted"/>
<keyword evidence="3" id="KW-0597">Phosphoprotein</keyword>
<dbReference type="SUPFAM" id="SSF47384">
    <property type="entry name" value="Homodimeric domain of signal transducing histidine kinase"/>
    <property type="match status" value="1"/>
</dbReference>
<dbReference type="SMART" id="SM00388">
    <property type="entry name" value="HisKA"/>
    <property type="match status" value="1"/>
</dbReference>
<accession>A0ABW3H9T2</accession>
<dbReference type="Gene3D" id="3.30.450.20">
    <property type="entry name" value="PAS domain"/>
    <property type="match status" value="2"/>
</dbReference>
<dbReference type="Gene3D" id="1.10.287.130">
    <property type="match status" value="1"/>
</dbReference>
<dbReference type="SMART" id="SM00387">
    <property type="entry name" value="HATPase_c"/>
    <property type="match status" value="1"/>
</dbReference>
<protein>
    <recommendedName>
        <fullName evidence="2">histidine kinase</fullName>
        <ecNumber evidence="2">2.7.13.3</ecNumber>
    </recommendedName>
</protein>
<evidence type="ECO:0000256" key="1">
    <source>
        <dbReference type="ARBA" id="ARBA00000085"/>
    </source>
</evidence>
<dbReference type="RefSeq" id="WP_264946024.1">
    <property type="nucleotide sequence ID" value="NZ_JAPDRA010000010.1"/>
</dbReference>
<evidence type="ECO:0000256" key="4">
    <source>
        <dbReference type="ARBA" id="ARBA00022679"/>
    </source>
</evidence>
<dbReference type="Proteomes" id="UP001596977">
    <property type="component" value="Unassembled WGS sequence"/>
</dbReference>
<dbReference type="PANTHER" id="PTHR43047">
    <property type="entry name" value="TWO-COMPONENT HISTIDINE PROTEIN KINASE"/>
    <property type="match status" value="1"/>
</dbReference>
<name>A0ABW3H9T2_9SPHN</name>
<dbReference type="Pfam" id="PF02518">
    <property type="entry name" value="HATPase_c"/>
    <property type="match status" value="1"/>
</dbReference>
<dbReference type="InterPro" id="IPR036097">
    <property type="entry name" value="HisK_dim/P_sf"/>
</dbReference>
<evidence type="ECO:0000313" key="7">
    <source>
        <dbReference type="EMBL" id="MFD0948173.1"/>
    </source>
</evidence>
<reference evidence="8" key="1">
    <citation type="journal article" date="2019" name="Int. J. Syst. Evol. Microbiol.">
        <title>The Global Catalogue of Microorganisms (GCM) 10K type strain sequencing project: providing services to taxonomists for standard genome sequencing and annotation.</title>
        <authorList>
            <consortium name="The Broad Institute Genomics Platform"/>
            <consortium name="The Broad Institute Genome Sequencing Center for Infectious Disease"/>
            <person name="Wu L."/>
            <person name="Ma J."/>
        </authorList>
    </citation>
    <scope>NUCLEOTIDE SEQUENCE [LARGE SCALE GENOMIC DNA]</scope>
    <source>
        <strain evidence="8">CCUG 62982</strain>
    </source>
</reference>
<dbReference type="Pfam" id="PF00512">
    <property type="entry name" value="HisKA"/>
    <property type="match status" value="1"/>
</dbReference>
<dbReference type="Gene3D" id="3.30.565.10">
    <property type="entry name" value="Histidine kinase-like ATPase, C-terminal domain"/>
    <property type="match status" value="1"/>
</dbReference>
<sequence>MILISHSAAALAGAVLAALVLGATWALYAGLRARAATRETEGVNARLEALLAGSPAQRMLVRPDGRLEATQRITDWLGMAVPPRDLSTLTDDAGGLEPDDARALTEQVAATQKAGRPFSMSVRARGSDRALLVIGDRAPQGAYPPGSAVLWFLDTTESQDEISRLQRESGRLRTAFDALTALIEAAPMPMWYRGPDLRLLMVNSAYVEAVEGKDSEDVVARGIELVEGAGLGGPLANAAIARDTGEPQSAAMPATIGGARRMLRLHDMPLPTGGVAGFAVDIEELEQLRGGLKRFGEAQRAMLDRLSSGVAQFGSDRALVFCNQPFRRLFAMKNEWLADRPEFDRVLERMREANRVPDVRDFPAWKAERREWFTAPEAVEETWIVNGTHLRVVAQPMPEGGLLLIFEDRTQQLELQREHGEMQQVRTATLESLSEAVAVFGKGRLQLWNRKFSALWGFDDGFLDGHPQIAAFAQQARGRLARPTQAEVIGDLIRFAAKDRQQRGASVVFADGRHFDASAVPLPDGNALLTMLDTSDRHRIERALRDRNEALEAADRIKTAFVAAMSYELRTPLTSIKGFAEMLHGGFAGKLSDSGEEYAEAILVSVERLGALIDDVLDLTQNEGAPLERVPVDLEIAAANAAEAVAPLARAKHIDLAVELQGSAGSVTGDPRRIREVIEHLLRHAIAGTPEKGRVLLHLDGRKSAARIVVSDDGPGMSAEAVAHAFDRFAQHGIGRSGERALGLGLPLAKQFVEAHGGSIQLFSEPGEGTLVTVELPRG</sequence>
<evidence type="ECO:0000313" key="8">
    <source>
        <dbReference type="Proteomes" id="UP001596977"/>
    </source>
</evidence>
<keyword evidence="8" id="KW-1185">Reference proteome</keyword>
<comment type="catalytic activity">
    <reaction evidence="1">
        <text>ATP + protein L-histidine = ADP + protein N-phospho-L-histidine.</text>
        <dbReference type="EC" id="2.7.13.3"/>
    </reaction>
</comment>
<feature type="domain" description="Histidine kinase" evidence="6">
    <location>
        <begin position="564"/>
        <end position="779"/>
    </location>
</feature>
<evidence type="ECO:0000256" key="2">
    <source>
        <dbReference type="ARBA" id="ARBA00012438"/>
    </source>
</evidence>
<keyword evidence="5" id="KW-0418">Kinase</keyword>
<keyword evidence="4" id="KW-0808">Transferase</keyword>
<dbReference type="PANTHER" id="PTHR43047:SF72">
    <property type="entry name" value="OSMOSENSING HISTIDINE PROTEIN KINASE SLN1"/>
    <property type="match status" value="1"/>
</dbReference>
<dbReference type="EC" id="2.7.13.3" evidence="2"/>
<dbReference type="InterPro" id="IPR036890">
    <property type="entry name" value="HATPase_C_sf"/>
</dbReference>
<gene>
    <name evidence="7" type="ORF">ACFQ1E_17660</name>
</gene>
<organism evidence="7 8">
    <name type="scientific">Sphingomonas canadensis</name>
    <dbReference type="NCBI Taxonomy" id="1219257"/>
    <lineage>
        <taxon>Bacteria</taxon>
        <taxon>Pseudomonadati</taxon>
        <taxon>Pseudomonadota</taxon>
        <taxon>Alphaproteobacteria</taxon>
        <taxon>Sphingomonadales</taxon>
        <taxon>Sphingomonadaceae</taxon>
        <taxon>Sphingomonas</taxon>
    </lineage>
</organism>
<dbReference type="SUPFAM" id="SSF55874">
    <property type="entry name" value="ATPase domain of HSP90 chaperone/DNA topoisomerase II/histidine kinase"/>
    <property type="match status" value="1"/>
</dbReference>
<dbReference type="PRINTS" id="PR00344">
    <property type="entry name" value="BCTRLSENSOR"/>
</dbReference>
<dbReference type="InterPro" id="IPR003594">
    <property type="entry name" value="HATPase_dom"/>
</dbReference>
<dbReference type="EMBL" id="JBHTJG010000010">
    <property type="protein sequence ID" value="MFD0948173.1"/>
    <property type="molecule type" value="Genomic_DNA"/>
</dbReference>
<dbReference type="PROSITE" id="PS50109">
    <property type="entry name" value="HIS_KIN"/>
    <property type="match status" value="1"/>
</dbReference>
<evidence type="ECO:0000256" key="3">
    <source>
        <dbReference type="ARBA" id="ARBA00022553"/>
    </source>
</evidence>
<comment type="caution">
    <text evidence="7">The sequence shown here is derived from an EMBL/GenBank/DDBJ whole genome shotgun (WGS) entry which is preliminary data.</text>
</comment>
<evidence type="ECO:0000256" key="5">
    <source>
        <dbReference type="ARBA" id="ARBA00022777"/>
    </source>
</evidence>
<dbReference type="InterPro" id="IPR035965">
    <property type="entry name" value="PAS-like_dom_sf"/>
</dbReference>
<dbReference type="Pfam" id="PF12860">
    <property type="entry name" value="PAS_7"/>
    <property type="match status" value="2"/>
</dbReference>
<dbReference type="CDD" id="cd00082">
    <property type="entry name" value="HisKA"/>
    <property type="match status" value="1"/>
</dbReference>